<feature type="domain" description="WYL" evidence="1">
    <location>
        <begin position="156"/>
        <end position="222"/>
    </location>
</feature>
<dbReference type="Pfam" id="PF13280">
    <property type="entry name" value="WYL"/>
    <property type="match status" value="1"/>
</dbReference>
<proteinExistence type="predicted"/>
<keyword evidence="4" id="KW-1185">Reference proteome</keyword>
<comment type="caution">
    <text evidence="3">The sequence shown here is derived from an EMBL/GenBank/DDBJ whole genome shotgun (WGS) entry which is preliminary data.</text>
</comment>
<evidence type="ECO:0000259" key="2">
    <source>
        <dbReference type="Pfam" id="PF25583"/>
    </source>
</evidence>
<dbReference type="InterPro" id="IPR057727">
    <property type="entry name" value="WCX_dom"/>
</dbReference>
<evidence type="ECO:0000313" key="4">
    <source>
        <dbReference type="Proteomes" id="UP001264519"/>
    </source>
</evidence>
<dbReference type="PROSITE" id="PS52050">
    <property type="entry name" value="WYL"/>
    <property type="match status" value="1"/>
</dbReference>
<dbReference type="PANTHER" id="PTHR34580">
    <property type="match status" value="1"/>
</dbReference>
<gene>
    <name evidence="3" type="ORF">QC818_15400</name>
</gene>
<dbReference type="Pfam" id="PF25583">
    <property type="entry name" value="WCX"/>
    <property type="match status" value="1"/>
</dbReference>
<dbReference type="PANTHER" id="PTHR34580:SF1">
    <property type="entry name" value="PROTEIN PAFC"/>
    <property type="match status" value="1"/>
</dbReference>
<dbReference type="EMBL" id="JARWAK010000015">
    <property type="protein sequence ID" value="MDR5868171.1"/>
    <property type="molecule type" value="Genomic_DNA"/>
</dbReference>
<evidence type="ECO:0000259" key="1">
    <source>
        <dbReference type="Pfam" id="PF13280"/>
    </source>
</evidence>
<sequence length="345" mass="38884">MSDTRNTLFRYLAMLQLIPRSPGRISTPALLEKLNERGFHVDARSLQRDLRDRLSLHFPLICDDTEKPFRWYFDRDFHCDLPALDTSSALTLVLAEEYLKGLLPPVVVGQLAPQFRNARRLLDGLADNGLSQWAQRVRAIPNGKALIPAPLDESIWQAVSQGLLERTPLEVTYLSRSAGEEKTFTLHPQGLVSRHSVTYLLATVNDYVDIRQFAVHRIKQATLSGAPWRETGAFDLDDYIRGGAFGYRQSQADVDLVARVSPHVAWLLAETPLSTSQSLTPLDDSDWQHLTARVPDDQETLWWLQGMGAGIEVLSPSHWREHLLDCARRVLQLYARADSTSIAAP</sequence>
<dbReference type="InterPro" id="IPR051534">
    <property type="entry name" value="CBASS_pafABC_assoc_protein"/>
</dbReference>
<evidence type="ECO:0000313" key="3">
    <source>
        <dbReference type="EMBL" id="MDR5868171.1"/>
    </source>
</evidence>
<dbReference type="Proteomes" id="UP001264519">
    <property type="component" value="Unassembled WGS sequence"/>
</dbReference>
<accession>A0ABU1G630</accession>
<dbReference type="RefSeq" id="WP_309653748.1">
    <property type="nucleotide sequence ID" value="NZ_JARWAK010000015.1"/>
</dbReference>
<dbReference type="InterPro" id="IPR026881">
    <property type="entry name" value="WYL_dom"/>
</dbReference>
<name>A0ABU1G630_9GAMM</name>
<reference evidence="3 4" key="1">
    <citation type="submission" date="2023-04" db="EMBL/GenBank/DDBJ databases">
        <title>A long-awaited taxogenomic arrangement of the family Halomonadaceae.</title>
        <authorList>
            <person name="De La Haba R."/>
            <person name="Chuvochina M."/>
            <person name="Wittouck S."/>
            <person name="Arahal D.R."/>
            <person name="Sanchez-Porro C."/>
            <person name="Hugenholtz P."/>
            <person name="Ventosa A."/>
        </authorList>
    </citation>
    <scope>NUCLEOTIDE SEQUENCE [LARGE SCALE GENOMIC DNA]</scope>
    <source>
        <strain evidence="3 4">DSM 23530</strain>
    </source>
</reference>
<protein>
    <submittedName>
        <fullName evidence="3">WYL domain-containing protein</fullName>
    </submittedName>
</protein>
<organism evidence="3 4">
    <name type="scientific">Halomonas koreensis</name>
    <dbReference type="NCBI Taxonomy" id="245385"/>
    <lineage>
        <taxon>Bacteria</taxon>
        <taxon>Pseudomonadati</taxon>
        <taxon>Pseudomonadota</taxon>
        <taxon>Gammaproteobacteria</taxon>
        <taxon>Oceanospirillales</taxon>
        <taxon>Halomonadaceae</taxon>
        <taxon>Halomonas</taxon>
    </lineage>
</organism>
<feature type="domain" description="WCX" evidence="2">
    <location>
        <begin position="254"/>
        <end position="331"/>
    </location>
</feature>